<dbReference type="GO" id="GO:0004673">
    <property type="term" value="F:protein histidine kinase activity"/>
    <property type="evidence" value="ECO:0007669"/>
    <property type="project" value="UniProtKB-EC"/>
</dbReference>
<dbReference type="EMBL" id="CP121687">
    <property type="protein sequence ID" value="WZL71185.1"/>
    <property type="molecule type" value="Genomic_DNA"/>
</dbReference>
<protein>
    <submittedName>
        <fullName evidence="8">Sensor histidine kinase</fullName>
        <ecNumber evidence="8">2.7.13.3</ecNumber>
    </submittedName>
</protein>
<evidence type="ECO:0000256" key="3">
    <source>
        <dbReference type="ARBA" id="ARBA00022679"/>
    </source>
</evidence>
<dbReference type="InterPro" id="IPR050640">
    <property type="entry name" value="Bact_2-comp_sensor_kinase"/>
</dbReference>
<comment type="subcellular location">
    <subcellularLocation>
        <location evidence="1">Membrane</location>
    </subcellularLocation>
</comment>
<dbReference type="Pfam" id="PF06580">
    <property type="entry name" value="His_kinase"/>
    <property type="match status" value="1"/>
</dbReference>
<name>A0ABZ2Y753_9FIRM</name>
<dbReference type="Pfam" id="PF00672">
    <property type="entry name" value="HAMP"/>
    <property type="match status" value="1"/>
</dbReference>
<dbReference type="InterPro" id="IPR003594">
    <property type="entry name" value="HATPase_dom"/>
</dbReference>
<keyword evidence="6" id="KW-0472">Membrane</keyword>
<keyword evidence="6" id="KW-1133">Transmembrane helix</keyword>
<dbReference type="Gene3D" id="3.30.450.20">
    <property type="entry name" value="PAS domain"/>
    <property type="match status" value="1"/>
</dbReference>
<evidence type="ECO:0000256" key="2">
    <source>
        <dbReference type="ARBA" id="ARBA00022553"/>
    </source>
</evidence>
<reference evidence="8 9" key="1">
    <citation type="submission" date="2023-03" db="EMBL/GenBank/DDBJ databases">
        <title>Novel Species.</title>
        <authorList>
            <person name="Ma S."/>
        </authorList>
    </citation>
    <scope>NUCLEOTIDE SEQUENCE [LARGE SCALE GENOMIC DNA]</scope>
    <source>
        <strain evidence="8 9">LIND6LT2</strain>
    </source>
</reference>
<dbReference type="CDD" id="cd06225">
    <property type="entry name" value="HAMP"/>
    <property type="match status" value="1"/>
</dbReference>
<evidence type="ECO:0000313" key="8">
    <source>
        <dbReference type="EMBL" id="WZL71185.1"/>
    </source>
</evidence>
<feature type="domain" description="HAMP" evidence="7">
    <location>
        <begin position="309"/>
        <end position="361"/>
    </location>
</feature>
<feature type="transmembrane region" description="Helical" evidence="6">
    <location>
        <begin position="16"/>
        <end position="39"/>
    </location>
</feature>
<keyword evidence="5" id="KW-0175">Coiled coil</keyword>
<dbReference type="InterPro" id="IPR003660">
    <property type="entry name" value="HAMP_dom"/>
</dbReference>
<keyword evidence="6" id="KW-0812">Transmembrane</keyword>
<dbReference type="SMART" id="SM00387">
    <property type="entry name" value="HATPase_c"/>
    <property type="match status" value="1"/>
</dbReference>
<dbReference type="Gene3D" id="3.30.565.10">
    <property type="entry name" value="Histidine kinase-like ATPase, C-terminal domain"/>
    <property type="match status" value="1"/>
</dbReference>
<dbReference type="RefSeq" id="WP_341878148.1">
    <property type="nucleotide sequence ID" value="NZ_CP121687.1"/>
</dbReference>
<evidence type="ECO:0000256" key="4">
    <source>
        <dbReference type="ARBA" id="ARBA00022777"/>
    </source>
</evidence>
<evidence type="ECO:0000256" key="1">
    <source>
        <dbReference type="ARBA" id="ARBA00004370"/>
    </source>
</evidence>
<keyword evidence="2" id="KW-0597">Phosphoprotein</keyword>
<dbReference type="PANTHER" id="PTHR34220">
    <property type="entry name" value="SENSOR HISTIDINE KINASE YPDA"/>
    <property type="match status" value="1"/>
</dbReference>
<keyword evidence="3 8" id="KW-0808">Transferase</keyword>
<sequence>MRKNNTKYRSSFRNQLLIATISFSIVPFIIFLVVFYYVYSLIIKQYADTARQSVKTAASNIDYVLNDVEKFSNSIFLTYEFSELMQRGNRSEFEKILRSYFSSRDDIDGIYIMINGEFYYAGAEKRNGVNIIPREELKDSSGEIIWFPTQERYIKVLSSVVTKNCFSLNRKIVDVNSLEELGYMTVDLDEWVLKQIYSGLAEDGSQVFICTVDGEMISQSNNIPMDSLYIKDVMDKIFTQDNRSYVEYVENGEEKVAIFSTCNKGKWILVKTILKSELYADLRKLQIGVMVIGFIFILVTYGGAHYFSSEITKPIRDIIKKMKEVEKGDFLVYVDVKGNNEFTELGDKFNRMVSKIKGLMEDVVNSEKQKNELELEVLHAQINPHFLYNTLNTIRWMAQIKGEHSISNAIVALVKLLRVSISLGKKMITLEEEIEYVKNYILIQRLRFNQDFIIEYEIEDKYHKIMIPKLILQPIVENALIYCMDDEREETLHIKIYTYPYEDLLRIVVEDNGKGISPEILKNIFKEEKNINKFSTVGLNNVNNRIKLYYGERYGLLIDTKEGIGTRIIIEIPEVY</sequence>
<dbReference type="SUPFAM" id="SSF55874">
    <property type="entry name" value="ATPase domain of HSP90 chaperone/DNA topoisomerase II/histidine kinase"/>
    <property type="match status" value="1"/>
</dbReference>
<gene>
    <name evidence="8" type="ORF">QBE51_06615</name>
</gene>
<dbReference type="Pfam" id="PF02518">
    <property type="entry name" value="HATPase_c"/>
    <property type="match status" value="1"/>
</dbReference>
<organism evidence="8 9">
    <name type="scientific">Defluviitalea saccharophila</name>
    <dbReference type="NCBI Taxonomy" id="879970"/>
    <lineage>
        <taxon>Bacteria</taxon>
        <taxon>Bacillati</taxon>
        <taxon>Bacillota</taxon>
        <taxon>Clostridia</taxon>
        <taxon>Lachnospirales</taxon>
        <taxon>Defluviitaleaceae</taxon>
        <taxon>Defluviitalea</taxon>
    </lineage>
</organism>
<keyword evidence="4 8" id="KW-0418">Kinase</keyword>
<feature type="transmembrane region" description="Helical" evidence="6">
    <location>
        <begin position="285"/>
        <end position="307"/>
    </location>
</feature>
<evidence type="ECO:0000313" key="9">
    <source>
        <dbReference type="Proteomes" id="UP001486565"/>
    </source>
</evidence>
<dbReference type="SUPFAM" id="SSF158472">
    <property type="entry name" value="HAMP domain-like"/>
    <property type="match status" value="1"/>
</dbReference>
<keyword evidence="9" id="KW-1185">Reference proteome</keyword>
<evidence type="ECO:0000256" key="5">
    <source>
        <dbReference type="SAM" id="Coils"/>
    </source>
</evidence>
<feature type="coiled-coil region" evidence="5">
    <location>
        <begin position="356"/>
        <end position="383"/>
    </location>
</feature>
<dbReference type="PROSITE" id="PS50885">
    <property type="entry name" value="HAMP"/>
    <property type="match status" value="1"/>
</dbReference>
<dbReference type="Gene3D" id="1.10.287.130">
    <property type="match status" value="1"/>
</dbReference>
<dbReference type="EC" id="2.7.13.3" evidence="8"/>
<dbReference type="InterPro" id="IPR010559">
    <property type="entry name" value="Sig_transdc_His_kin_internal"/>
</dbReference>
<proteinExistence type="predicted"/>
<evidence type="ECO:0000259" key="7">
    <source>
        <dbReference type="PROSITE" id="PS50885"/>
    </source>
</evidence>
<accession>A0ABZ2Y753</accession>
<dbReference type="InterPro" id="IPR036890">
    <property type="entry name" value="HATPase_C_sf"/>
</dbReference>
<dbReference type="PANTHER" id="PTHR34220:SF7">
    <property type="entry name" value="SENSOR HISTIDINE KINASE YPDA"/>
    <property type="match status" value="1"/>
</dbReference>
<evidence type="ECO:0000256" key="6">
    <source>
        <dbReference type="SAM" id="Phobius"/>
    </source>
</evidence>
<dbReference type="Proteomes" id="UP001486565">
    <property type="component" value="Chromosome"/>
</dbReference>
<dbReference type="SMART" id="SM00304">
    <property type="entry name" value="HAMP"/>
    <property type="match status" value="1"/>
</dbReference>